<dbReference type="PROSITE" id="PS52047">
    <property type="entry name" value="I_EGF_2"/>
    <property type="match status" value="1"/>
</dbReference>
<feature type="disulfide bond" evidence="17">
    <location>
        <begin position="631"/>
        <end position="704"/>
    </location>
</feature>
<feature type="disulfide bond" evidence="17">
    <location>
        <begin position="595"/>
        <end position="600"/>
    </location>
</feature>
<keyword evidence="14 20" id="KW-0472">Membrane</keyword>
<dbReference type="Gene3D" id="1.20.5.100">
    <property type="entry name" value="Cytochrome c1, transmembrane anchor, C-terminal"/>
    <property type="match status" value="1"/>
</dbReference>
<dbReference type="PROSITE" id="PS00243">
    <property type="entry name" value="I_EGF_1"/>
    <property type="match status" value="2"/>
</dbReference>
<dbReference type="Proteomes" id="UP001152888">
    <property type="component" value="Unassembled WGS sequence"/>
</dbReference>
<dbReference type="SUPFAM" id="SSF53300">
    <property type="entry name" value="vWA-like"/>
    <property type="match status" value="1"/>
</dbReference>
<keyword evidence="26" id="KW-1185">Reference proteome</keyword>
<evidence type="ECO:0000256" key="21">
    <source>
        <dbReference type="SAM" id="SignalP"/>
    </source>
</evidence>
<feature type="disulfide bond" evidence="17">
    <location>
        <begin position="441"/>
        <end position="445"/>
    </location>
</feature>
<protein>
    <recommendedName>
        <fullName evidence="18">Integrin beta</fullName>
    </recommendedName>
</protein>
<feature type="domain" description="Integrin beta subunit cytoplasmic" evidence="23">
    <location>
        <begin position="733"/>
        <end position="779"/>
    </location>
</feature>
<dbReference type="GO" id="GO:0007160">
    <property type="term" value="P:cell-matrix adhesion"/>
    <property type="evidence" value="ECO:0007669"/>
    <property type="project" value="TreeGrafter"/>
</dbReference>
<dbReference type="InterPro" id="IPR015812">
    <property type="entry name" value="Integrin_bsu"/>
</dbReference>
<evidence type="ECO:0000256" key="14">
    <source>
        <dbReference type="ARBA" id="ARBA00023136"/>
    </source>
</evidence>
<dbReference type="Pfam" id="PF23105">
    <property type="entry name" value="EGF_integrin"/>
    <property type="match status" value="2"/>
</dbReference>
<dbReference type="GO" id="GO:0005925">
    <property type="term" value="C:focal adhesion"/>
    <property type="evidence" value="ECO:0007669"/>
    <property type="project" value="TreeGrafter"/>
</dbReference>
<keyword evidence="11 18" id="KW-0130">Cell adhesion</keyword>
<feature type="disulfide bond" evidence="17">
    <location>
        <begin position="31"/>
        <end position="68"/>
    </location>
</feature>
<dbReference type="GO" id="GO:0007229">
    <property type="term" value="P:integrin-mediated signaling pathway"/>
    <property type="evidence" value="ECO:0007669"/>
    <property type="project" value="UniProtKB-KW"/>
</dbReference>
<dbReference type="SMART" id="SM01241">
    <property type="entry name" value="Integrin_b_cyt"/>
    <property type="match status" value="1"/>
</dbReference>
<evidence type="ECO:0000256" key="5">
    <source>
        <dbReference type="ARBA" id="ARBA00022692"/>
    </source>
</evidence>
<dbReference type="FunFam" id="3.40.50.410:FF:000002">
    <property type="entry name" value="Integrin beta"/>
    <property type="match status" value="1"/>
</dbReference>
<dbReference type="PANTHER" id="PTHR10082">
    <property type="entry name" value="INTEGRIN BETA SUBUNIT"/>
    <property type="match status" value="1"/>
</dbReference>
<dbReference type="GO" id="GO:0046872">
    <property type="term" value="F:metal ion binding"/>
    <property type="evidence" value="ECO:0007669"/>
    <property type="project" value="UniProtKB-KW"/>
</dbReference>
<evidence type="ECO:0000256" key="18">
    <source>
        <dbReference type="RuleBase" id="RU000633"/>
    </source>
</evidence>
<evidence type="ECO:0000256" key="8">
    <source>
        <dbReference type="ARBA" id="ARBA00022737"/>
    </source>
</evidence>
<gene>
    <name evidence="25" type="ORF">ACAOBT_LOCUS26473</name>
</gene>
<sequence length="803" mass="89975">MFTLIFIFFCAYSVNTVFSTGCESKGNCEECIQEVDCAWCMEPLYPLNPDGSKPQTHCRLKNDTTKWCRDASKVSPKSGMRILQDLPFSNDTDNPLQVKPQRIKLALRKGEKYELKFQYKSTENYPVDLYYIMDLSHSMKEYKDDLARLGSKLAETMRNITTNFKLGFGSFIDKVELPFVSTNEKKLKNPCPGCASPYSFKNHLSLTSNYEEFVGNVKAAKVSGNLDSPEGGFDAIMQAIVCKETIRWRKQARHLLVFSTDAEFHIAGDGKLAGVIEPNIAKCYTDDSEYLKYDYPSVSQLNYVAEENNINIIFAIVKKPYASLKESYATLSKHIKNSNFGELNSRDANSVINLILDNYKKIVQSVKFTSNSTSEIDIKFSSTCKSPIPGRCNNVHIGEVLDITATIQARECLPDGQKSTFVYLKPEALHQGLMVEIEVLCDCPCSSKTHPSYVPNAKECSRQGDLKCGVCTCSEGRFGRNCQCDSSISTSEDIKNCIMEGSNEICSGFGKCQCGKCECDSSSSRDEKIYGQYCQCNNYSCKKENGLLCSGRGKCNCGVCECQAGYSGDACQCEESTTNCIAPGSDSICSNHGSCVCGQCECKMDENRYSGKYCEDCISCPAQRCEELRHCVEYKAYNEGVYKTETPPNNCTNFNPEVSKKLDDIPDKDVKKCRILDGNRCIMNFDYYYEERTLIVRALDHKVCPVPPNVLAWIAGVVTSILLAGIVMLIVWKVFTTIHDRREYAKFENEKKALKWHNSENPLYRGATTTFANPSYNRPTSFSPDPVISTSSEPDIHVLDEDK</sequence>
<feature type="disulfide bond" evidence="17">
    <location>
        <begin position="468"/>
        <end position="506"/>
    </location>
</feature>
<dbReference type="Pfam" id="PF07974">
    <property type="entry name" value="EGF_2"/>
    <property type="match status" value="1"/>
</dbReference>
<dbReference type="InterPro" id="IPR057073">
    <property type="entry name" value="EGF_integrin_2"/>
</dbReference>
<dbReference type="SUPFAM" id="SSF69687">
    <property type="entry name" value="Integrin beta tail domain"/>
    <property type="match status" value="1"/>
</dbReference>
<dbReference type="InterPro" id="IPR040622">
    <property type="entry name" value="EGF_integrin_1"/>
</dbReference>
<dbReference type="FunFam" id="2.10.25.10:FF:000304">
    <property type="entry name" value="Integrin beta"/>
    <property type="match status" value="1"/>
</dbReference>
<feature type="disulfide bond" evidence="17">
    <location>
        <begin position="514"/>
        <end position="549"/>
    </location>
</feature>
<feature type="domain" description="Integrin beta subunit tail" evidence="24">
    <location>
        <begin position="625"/>
        <end position="709"/>
    </location>
</feature>
<keyword evidence="9" id="KW-0106">Calcium</keyword>
<feature type="chain" id="PRO_5040376391" description="Integrin beta" evidence="21">
    <location>
        <begin position="20"/>
        <end position="803"/>
    </location>
</feature>
<keyword evidence="5 18" id="KW-0812">Transmembrane</keyword>
<dbReference type="PRINTS" id="PR01186">
    <property type="entry name" value="INTEGRINB"/>
</dbReference>
<dbReference type="Gene3D" id="2.10.25.10">
    <property type="entry name" value="Laminin"/>
    <property type="match status" value="3"/>
</dbReference>
<dbReference type="OrthoDB" id="410592at2759"/>
<comment type="caution">
    <text evidence="25">The sequence shown here is derived from an EMBL/GenBank/DDBJ whole genome shotgun (WGS) entry which is preliminary data.</text>
</comment>
<proteinExistence type="inferred from homology"/>
<evidence type="ECO:0000256" key="19">
    <source>
        <dbReference type="SAM" id="MobiDB-lite"/>
    </source>
</evidence>
<feature type="transmembrane region" description="Helical" evidence="20">
    <location>
        <begin position="710"/>
        <end position="732"/>
    </location>
</feature>
<evidence type="ECO:0000256" key="6">
    <source>
        <dbReference type="ARBA" id="ARBA00022723"/>
    </source>
</evidence>
<dbReference type="GO" id="GO:0005178">
    <property type="term" value="F:integrin binding"/>
    <property type="evidence" value="ECO:0007669"/>
    <property type="project" value="TreeGrafter"/>
</dbReference>
<evidence type="ECO:0000256" key="12">
    <source>
        <dbReference type="ARBA" id="ARBA00022989"/>
    </source>
</evidence>
<dbReference type="InterPro" id="IPR013111">
    <property type="entry name" value="EGF_extracell"/>
</dbReference>
<comment type="similarity">
    <text evidence="2 18">Belongs to the integrin beta chain family.</text>
</comment>
<dbReference type="InterPro" id="IPR057243">
    <property type="entry name" value="Integrin_I-EGF_CS"/>
</dbReference>
<dbReference type="FunFam" id="2.10.25.10:FF:000036">
    <property type="entry name" value="Integrin beta"/>
    <property type="match status" value="1"/>
</dbReference>
<dbReference type="Gene3D" id="2.60.40.1510">
    <property type="entry name" value="ntegrin, alpha v. Chain A, domain 3"/>
    <property type="match status" value="1"/>
</dbReference>
<dbReference type="GO" id="GO:0033627">
    <property type="term" value="P:cell adhesion mediated by integrin"/>
    <property type="evidence" value="ECO:0007669"/>
    <property type="project" value="TreeGrafter"/>
</dbReference>
<dbReference type="InterPro" id="IPR036465">
    <property type="entry name" value="vWFA_dom_sf"/>
</dbReference>
<dbReference type="InterPro" id="IPR032695">
    <property type="entry name" value="Integrin_dom_sf"/>
</dbReference>
<feature type="region of interest" description="Disordered" evidence="19">
    <location>
        <begin position="774"/>
        <end position="803"/>
    </location>
</feature>
<reference evidence="25" key="1">
    <citation type="submission" date="2022-03" db="EMBL/GenBank/DDBJ databases">
        <authorList>
            <person name="Sayadi A."/>
        </authorList>
    </citation>
    <scope>NUCLEOTIDE SEQUENCE</scope>
</reference>
<keyword evidence="12 20" id="KW-1133">Transmembrane helix</keyword>
<feature type="disulfide bond" evidence="17">
    <location>
        <begin position="473"/>
        <end position="482"/>
    </location>
</feature>
<organism evidence="25 26">
    <name type="scientific">Acanthoscelides obtectus</name>
    <name type="common">Bean weevil</name>
    <name type="synonym">Bruchus obtectus</name>
    <dbReference type="NCBI Taxonomy" id="200917"/>
    <lineage>
        <taxon>Eukaryota</taxon>
        <taxon>Metazoa</taxon>
        <taxon>Ecdysozoa</taxon>
        <taxon>Arthropoda</taxon>
        <taxon>Hexapoda</taxon>
        <taxon>Insecta</taxon>
        <taxon>Pterygota</taxon>
        <taxon>Neoptera</taxon>
        <taxon>Endopterygota</taxon>
        <taxon>Coleoptera</taxon>
        <taxon>Polyphaga</taxon>
        <taxon>Cucujiformia</taxon>
        <taxon>Chrysomeloidea</taxon>
        <taxon>Chrysomelidae</taxon>
        <taxon>Bruchinae</taxon>
        <taxon>Bruchini</taxon>
        <taxon>Acanthoscelides</taxon>
    </lineage>
</organism>
<evidence type="ECO:0000259" key="24">
    <source>
        <dbReference type="SMART" id="SM01242"/>
    </source>
</evidence>
<keyword evidence="6" id="KW-0479">Metal-binding</keyword>
<feature type="disulfide bond" evidence="17">
    <location>
        <begin position="602"/>
        <end position="614"/>
    </location>
</feature>
<keyword evidence="3" id="KW-1003">Cell membrane</keyword>
<dbReference type="InterPro" id="IPR002369">
    <property type="entry name" value="Integrin_bsu_VWA"/>
</dbReference>
<feature type="disulfide bond" evidence="17">
    <location>
        <begin position="412"/>
        <end position="673"/>
    </location>
</feature>
<name>A0A9P0LRM2_ACAOB</name>
<dbReference type="GO" id="GO:0009986">
    <property type="term" value="C:cell surface"/>
    <property type="evidence" value="ECO:0007669"/>
    <property type="project" value="TreeGrafter"/>
</dbReference>
<feature type="disulfide bond" evidence="17">
    <location>
        <begin position="384"/>
        <end position="392"/>
    </location>
</feature>
<evidence type="ECO:0000256" key="16">
    <source>
        <dbReference type="ARBA" id="ARBA00023180"/>
    </source>
</evidence>
<evidence type="ECO:0000256" key="1">
    <source>
        <dbReference type="ARBA" id="ARBA00004251"/>
    </source>
</evidence>
<evidence type="ECO:0000313" key="25">
    <source>
        <dbReference type="EMBL" id="CAH2001855.1"/>
    </source>
</evidence>
<evidence type="ECO:0000256" key="20">
    <source>
        <dbReference type="SAM" id="Phobius"/>
    </source>
</evidence>
<feature type="signal peptide" evidence="21">
    <location>
        <begin position="1"/>
        <end position="19"/>
    </location>
</feature>
<feature type="disulfide bond" evidence="17">
    <location>
        <begin position="191"/>
        <end position="194"/>
    </location>
</feature>
<feature type="domain" description="Integrin beta subunit VWA" evidence="22">
    <location>
        <begin position="27"/>
        <end position="443"/>
    </location>
</feature>
<evidence type="ECO:0000259" key="22">
    <source>
        <dbReference type="SMART" id="SM00187"/>
    </source>
</evidence>
<feature type="compositionally biased region" description="Basic and acidic residues" evidence="19">
    <location>
        <begin position="794"/>
        <end position="803"/>
    </location>
</feature>
<feature type="disulfide bond" evidence="17">
    <location>
        <begin position="573"/>
        <end position="580"/>
    </location>
</feature>
<keyword evidence="8" id="KW-0677">Repeat</keyword>
<feature type="disulfide bond" evidence="17">
    <location>
        <begin position="557"/>
        <end position="589"/>
    </location>
</feature>
<dbReference type="SMART" id="SM00187">
    <property type="entry name" value="INB"/>
    <property type="match status" value="1"/>
</dbReference>
<comment type="subcellular location">
    <subcellularLocation>
        <location evidence="1 18">Cell membrane</location>
        <topology evidence="1 18">Single-pass type I membrane protein</topology>
    </subcellularLocation>
</comment>
<accession>A0A9P0LRM2</accession>
<dbReference type="Pfam" id="PF08725">
    <property type="entry name" value="Integrin_b_cyt"/>
    <property type="match status" value="1"/>
</dbReference>
<dbReference type="SMART" id="SM01242">
    <property type="entry name" value="Integrin_B_tail"/>
    <property type="match status" value="1"/>
</dbReference>
<evidence type="ECO:0000256" key="11">
    <source>
        <dbReference type="ARBA" id="ARBA00022889"/>
    </source>
</evidence>
<dbReference type="AlphaFoldDB" id="A0A9P0LRM2"/>
<evidence type="ECO:0000256" key="13">
    <source>
        <dbReference type="ARBA" id="ARBA00023037"/>
    </source>
</evidence>
<keyword evidence="16" id="KW-0325">Glycoprotein</keyword>
<evidence type="ECO:0000259" key="23">
    <source>
        <dbReference type="SMART" id="SM01241"/>
    </source>
</evidence>
<evidence type="ECO:0000313" key="26">
    <source>
        <dbReference type="Proteomes" id="UP001152888"/>
    </source>
</evidence>
<evidence type="ECO:0000256" key="4">
    <source>
        <dbReference type="ARBA" id="ARBA00022536"/>
    </source>
</evidence>
<dbReference type="Pfam" id="PF18372">
    <property type="entry name" value="I-EGF_1"/>
    <property type="match status" value="1"/>
</dbReference>
<evidence type="ECO:0000256" key="10">
    <source>
        <dbReference type="ARBA" id="ARBA00022842"/>
    </source>
</evidence>
<dbReference type="PIRSF" id="PIRSF002512">
    <property type="entry name" value="Integrin_B"/>
    <property type="match status" value="1"/>
</dbReference>
<feature type="disulfide bond" evidence="17">
    <location>
        <begin position="555"/>
        <end position="560"/>
    </location>
</feature>
<evidence type="ECO:0000256" key="17">
    <source>
        <dbReference type="PIRSR" id="PIRSR002512-1"/>
    </source>
</evidence>
<dbReference type="EMBL" id="CAKOFQ010007472">
    <property type="protein sequence ID" value="CAH2001855.1"/>
    <property type="molecule type" value="Genomic_DNA"/>
</dbReference>
<dbReference type="SUPFAM" id="SSF57196">
    <property type="entry name" value="EGF/Laminin"/>
    <property type="match status" value="1"/>
</dbReference>
<dbReference type="InterPro" id="IPR014836">
    <property type="entry name" value="Integrin_bsu_cyt_dom"/>
</dbReference>
<feature type="disulfide bond" evidence="17">
    <location>
        <begin position="562"/>
        <end position="571"/>
    </location>
</feature>
<dbReference type="GO" id="GO:0007157">
    <property type="term" value="P:heterophilic cell-cell adhesion via plasma membrane cell adhesion molecules"/>
    <property type="evidence" value="ECO:0007669"/>
    <property type="project" value="UniProtKB-ARBA"/>
</dbReference>
<keyword evidence="13 18" id="KW-0401">Integrin</keyword>
<keyword evidence="4" id="KW-0245">EGF-like domain</keyword>
<keyword evidence="15 17" id="KW-1015">Disulfide bond</keyword>
<feature type="disulfide bond" evidence="17">
    <location>
        <begin position="28"/>
        <end position="37"/>
    </location>
</feature>
<evidence type="ECO:0000256" key="2">
    <source>
        <dbReference type="ARBA" id="ARBA00007449"/>
    </source>
</evidence>
<keyword evidence="10" id="KW-0460">Magnesium</keyword>
<feature type="disulfide bond" evidence="17">
    <location>
        <begin position="512"/>
        <end position="517"/>
    </location>
</feature>
<dbReference type="InterPro" id="IPR036349">
    <property type="entry name" value="Integrin_bsu_tail_dom_sf"/>
</dbReference>
<dbReference type="GO" id="GO:0008305">
    <property type="term" value="C:integrin complex"/>
    <property type="evidence" value="ECO:0007669"/>
    <property type="project" value="TreeGrafter"/>
</dbReference>
<evidence type="ECO:0000256" key="9">
    <source>
        <dbReference type="ARBA" id="ARBA00022837"/>
    </source>
</evidence>
<feature type="compositionally biased region" description="Polar residues" evidence="19">
    <location>
        <begin position="774"/>
        <end position="793"/>
    </location>
</feature>
<evidence type="ECO:0000256" key="15">
    <source>
        <dbReference type="ARBA" id="ARBA00023157"/>
    </source>
</evidence>
<feature type="disulfide bond" evidence="17">
    <location>
        <begin position="242"/>
        <end position="283"/>
    </location>
</feature>
<dbReference type="PANTHER" id="PTHR10082:SF60">
    <property type="entry name" value="INTEGRIN BETA-PS"/>
    <property type="match status" value="1"/>
</dbReference>
<evidence type="ECO:0000256" key="3">
    <source>
        <dbReference type="ARBA" id="ARBA00022475"/>
    </source>
</evidence>
<keyword evidence="7 21" id="KW-0732">Signal</keyword>
<dbReference type="GO" id="GO:0016477">
    <property type="term" value="P:cell migration"/>
    <property type="evidence" value="ECO:0007669"/>
    <property type="project" value="TreeGrafter"/>
</dbReference>
<dbReference type="SUPFAM" id="SSF69179">
    <property type="entry name" value="Integrin domains"/>
    <property type="match status" value="1"/>
</dbReference>
<feature type="disulfide bond" evidence="17">
    <location>
        <begin position="536"/>
        <end position="541"/>
    </location>
</feature>
<dbReference type="Pfam" id="PF00362">
    <property type="entry name" value="Integrin_beta"/>
    <property type="match status" value="1"/>
</dbReference>
<evidence type="ECO:0000256" key="7">
    <source>
        <dbReference type="ARBA" id="ARBA00022729"/>
    </source>
</evidence>
<feature type="disulfide bond" evidence="17">
    <location>
        <begin position="519"/>
        <end position="534"/>
    </location>
</feature>
<dbReference type="Gene3D" id="3.40.50.410">
    <property type="entry name" value="von Willebrand factor, type A domain"/>
    <property type="match status" value="1"/>
</dbReference>
<dbReference type="InterPro" id="IPR012896">
    <property type="entry name" value="Integrin_bsu_tail"/>
</dbReference>